<dbReference type="AlphaFoldDB" id="A0A6S6WNA2"/>
<proteinExistence type="predicted"/>
<keyword evidence="4" id="KW-1185">Reference proteome</keyword>
<feature type="signal peptide" evidence="1">
    <location>
        <begin position="1"/>
        <end position="21"/>
    </location>
</feature>
<feature type="domain" description="DUF4168" evidence="2">
    <location>
        <begin position="46"/>
        <end position="120"/>
    </location>
</feature>
<reference evidence="3 4" key="1">
    <citation type="submission" date="2020-02" db="EMBL/GenBank/DDBJ databases">
        <authorList>
            <person name="Rodrigo-Torres L."/>
            <person name="Arahal R. D."/>
            <person name="Lucena T."/>
        </authorList>
    </citation>
    <scope>NUCLEOTIDE SEQUENCE [LARGE SCALE GENOMIC DNA]</scope>
    <source>
        <strain evidence="3 4">CECT 9734</strain>
    </source>
</reference>
<accession>A0A6S6WNA2</accession>
<keyword evidence="1" id="KW-0732">Signal</keyword>
<dbReference type="EMBL" id="CADCXY010000002">
    <property type="protein sequence ID" value="CAB0150915.1"/>
    <property type="molecule type" value="Genomic_DNA"/>
</dbReference>
<name>A0A6S6WNA2_9GAMM</name>
<dbReference type="RefSeq" id="WP_173920340.1">
    <property type="nucleotide sequence ID" value="NZ_CADCXY010000002.1"/>
</dbReference>
<gene>
    <name evidence="3" type="ORF">PSI9734_01354</name>
</gene>
<protein>
    <recommendedName>
        <fullName evidence="2">DUF4168 domain-containing protein</fullName>
    </recommendedName>
</protein>
<evidence type="ECO:0000259" key="2">
    <source>
        <dbReference type="Pfam" id="PF13767"/>
    </source>
</evidence>
<evidence type="ECO:0000313" key="3">
    <source>
        <dbReference type="EMBL" id="CAB0150915.1"/>
    </source>
</evidence>
<evidence type="ECO:0000313" key="4">
    <source>
        <dbReference type="Proteomes" id="UP000481517"/>
    </source>
</evidence>
<organism evidence="3 4">
    <name type="scientific">Pseudidiomarina piscicola</name>
    <dbReference type="NCBI Taxonomy" id="2614830"/>
    <lineage>
        <taxon>Bacteria</taxon>
        <taxon>Pseudomonadati</taxon>
        <taxon>Pseudomonadota</taxon>
        <taxon>Gammaproteobacteria</taxon>
        <taxon>Alteromonadales</taxon>
        <taxon>Idiomarinaceae</taxon>
        <taxon>Pseudidiomarina</taxon>
    </lineage>
</organism>
<feature type="chain" id="PRO_5028880743" description="DUF4168 domain-containing protein" evidence="1">
    <location>
        <begin position="22"/>
        <end position="128"/>
    </location>
</feature>
<dbReference type="Pfam" id="PF13767">
    <property type="entry name" value="DUF4168"/>
    <property type="match status" value="1"/>
</dbReference>
<evidence type="ECO:0000256" key="1">
    <source>
        <dbReference type="SAM" id="SignalP"/>
    </source>
</evidence>
<dbReference type="Proteomes" id="UP000481517">
    <property type="component" value="Unassembled WGS sequence"/>
</dbReference>
<sequence>MKKLLPTLIASALFASTAATAAPLMQQSAQQGQAMQQQQAQIKMTDALLKKFLAAMNQVQQVSQKYSKQFQNAENAEQAQTIQQKAQEEMIAAVNNAGLSAEEYNAVIQQVQQDPELQKRLQEMTEQS</sequence>
<dbReference type="InterPro" id="IPR025433">
    <property type="entry name" value="DUF4168"/>
</dbReference>